<sequence>MERLTPEQRLQIVQLYYENSRSALEENITRVIRPLPVEMLKRVIENCTQRMDHLRRSTGQHLIDIIFKK</sequence>
<evidence type="ECO:0008006" key="3">
    <source>
        <dbReference type="Google" id="ProtNLM"/>
    </source>
</evidence>
<name>A0AAU9UF88_EUPED</name>
<accession>A0AAU9UF88</accession>
<dbReference type="Proteomes" id="UP001153954">
    <property type="component" value="Unassembled WGS sequence"/>
</dbReference>
<dbReference type="AlphaFoldDB" id="A0AAU9UF88"/>
<comment type="caution">
    <text evidence="1">The sequence shown here is derived from an EMBL/GenBank/DDBJ whole genome shotgun (WGS) entry which is preliminary data.</text>
</comment>
<gene>
    <name evidence="1" type="ORF">EEDITHA_LOCUS13518</name>
</gene>
<keyword evidence="2" id="KW-1185">Reference proteome</keyword>
<protein>
    <recommendedName>
        <fullName evidence="3">Dynamin</fullName>
    </recommendedName>
</protein>
<evidence type="ECO:0000313" key="1">
    <source>
        <dbReference type="EMBL" id="CAH2098404.1"/>
    </source>
</evidence>
<dbReference type="EMBL" id="CAKOGL010000019">
    <property type="protein sequence ID" value="CAH2098404.1"/>
    <property type="molecule type" value="Genomic_DNA"/>
</dbReference>
<organism evidence="1 2">
    <name type="scientific">Euphydryas editha</name>
    <name type="common">Edith's checkerspot</name>
    <dbReference type="NCBI Taxonomy" id="104508"/>
    <lineage>
        <taxon>Eukaryota</taxon>
        <taxon>Metazoa</taxon>
        <taxon>Ecdysozoa</taxon>
        <taxon>Arthropoda</taxon>
        <taxon>Hexapoda</taxon>
        <taxon>Insecta</taxon>
        <taxon>Pterygota</taxon>
        <taxon>Neoptera</taxon>
        <taxon>Endopterygota</taxon>
        <taxon>Lepidoptera</taxon>
        <taxon>Glossata</taxon>
        <taxon>Ditrysia</taxon>
        <taxon>Papilionoidea</taxon>
        <taxon>Nymphalidae</taxon>
        <taxon>Nymphalinae</taxon>
        <taxon>Euphydryas</taxon>
    </lineage>
</organism>
<reference evidence="1" key="1">
    <citation type="submission" date="2022-03" db="EMBL/GenBank/DDBJ databases">
        <authorList>
            <person name="Tunstrom K."/>
        </authorList>
    </citation>
    <scope>NUCLEOTIDE SEQUENCE</scope>
</reference>
<evidence type="ECO:0000313" key="2">
    <source>
        <dbReference type="Proteomes" id="UP001153954"/>
    </source>
</evidence>
<proteinExistence type="predicted"/>